<proteinExistence type="predicted"/>
<dbReference type="AlphaFoldDB" id="A0A0M3HLH2"/>
<accession>A0A0M3HLH2</accession>
<name>A0A0M3HLH2_ASCLU</name>
<keyword evidence="1" id="KW-1185">Reference proteome</keyword>
<evidence type="ECO:0000313" key="1">
    <source>
        <dbReference type="Proteomes" id="UP000036681"/>
    </source>
</evidence>
<organism evidence="1 2">
    <name type="scientific">Ascaris lumbricoides</name>
    <name type="common">Giant roundworm</name>
    <dbReference type="NCBI Taxonomy" id="6252"/>
    <lineage>
        <taxon>Eukaryota</taxon>
        <taxon>Metazoa</taxon>
        <taxon>Ecdysozoa</taxon>
        <taxon>Nematoda</taxon>
        <taxon>Chromadorea</taxon>
        <taxon>Rhabditida</taxon>
        <taxon>Spirurina</taxon>
        <taxon>Ascaridomorpha</taxon>
        <taxon>Ascaridoidea</taxon>
        <taxon>Ascarididae</taxon>
        <taxon>Ascaris</taxon>
    </lineage>
</organism>
<dbReference type="WBParaSite" id="ALUE_0000236701-mRNA-1">
    <property type="protein sequence ID" value="ALUE_0000236701-mRNA-1"/>
    <property type="gene ID" value="ALUE_0000236701"/>
</dbReference>
<evidence type="ECO:0000313" key="2">
    <source>
        <dbReference type="WBParaSite" id="ALUE_0000236701-mRNA-1"/>
    </source>
</evidence>
<protein>
    <submittedName>
        <fullName evidence="2">Cell division protein ZapA</fullName>
    </submittedName>
</protein>
<sequence length="70" mass="7969">EISDLASAIANQRNEFDTFRRERDAKLAQLAHAVMLVETEQAEDIKRIKAEIDQFIKDEVAKVGSSTFFL</sequence>
<reference evidence="2" key="1">
    <citation type="submission" date="2017-02" db="UniProtKB">
        <authorList>
            <consortium name="WormBaseParasite"/>
        </authorList>
    </citation>
    <scope>IDENTIFICATION</scope>
</reference>
<dbReference type="Proteomes" id="UP000036681">
    <property type="component" value="Unplaced"/>
</dbReference>